<feature type="transmembrane region" description="Helical" evidence="3">
    <location>
        <begin position="157"/>
        <end position="174"/>
    </location>
</feature>
<evidence type="ECO:0000313" key="6">
    <source>
        <dbReference type="Proteomes" id="UP001209878"/>
    </source>
</evidence>
<dbReference type="PANTHER" id="PTHR11388">
    <property type="entry name" value="ORGANIC ANION TRANSPORTER"/>
    <property type="match status" value="1"/>
</dbReference>
<keyword evidence="3" id="KW-0812">Transmembrane</keyword>
<comment type="caution">
    <text evidence="5">The sequence shown here is derived from an EMBL/GenBank/DDBJ whole genome shotgun (WGS) entry which is preliminary data.</text>
</comment>
<protein>
    <recommendedName>
        <fullName evidence="4">Major facilitator superfamily (MFS) profile domain-containing protein</fullName>
    </recommendedName>
</protein>
<sequence length="260" mass="28535">MDTRDSAGVDGVKLTSYRHNVYTASVSEGSTGASEVKVTLSPNGLDKNKCKVTCDKDKDSDTEEEQCGCGSCHPGFLQKFAKPTTYLVCISAIVLVQSMLVSGYTGSIITTIEKRYDLWSRDIGFVMSSYDIMSMVAVIVISYYGDQHNRAKWIGRGILVMALGSVMFALPHFIGGKYTADTAYNATEMDVNLCNSTKNRNIQQKLSECTDARHTPESWMLAIFVIAQMIIGLGAAPVYTLGPTYLYDNVRPQLYSLYAG</sequence>
<evidence type="ECO:0000256" key="1">
    <source>
        <dbReference type="ARBA" id="ARBA00004141"/>
    </source>
</evidence>
<feature type="transmembrane region" description="Helical" evidence="3">
    <location>
        <begin position="219"/>
        <end position="241"/>
    </location>
</feature>
<organism evidence="5 6">
    <name type="scientific">Ridgeia piscesae</name>
    <name type="common">Tubeworm</name>
    <dbReference type="NCBI Taxonomy" id="27915"/>
    <lineage>
        <taxon>Eukaryota</taxon>
        <taxon>Metazoa</taxon>
        <taxon>Spiralia</taxon>
        <taxon>Lophotrochozoa</taxon>
        <taxon>Annelida</taxon>
        <taxon>Polychaeta</taxon>
        <taxon>Sedentaria</taxon>
        <taxon>Canalipalpata</taxon>
        <taxon>Sabellida</taxon>
        <taxon>Siboglinidae</taxon>
        <taxon>Ridgeia</taxon>
    </lineage>
</organism>
<name>A0AAD9JVC4_RIDPI</name>
<keyword evidence="3" id="KW-0472">Membrane</keyword>
<feature type="transmembrane region" description="Helical" evidence="3">
    <location>
        <begin position="125"/>
        <end position="145"/>
    </location>
</feature>
<dbReference type="PROSITE" id="PS50850">
    <property type="entry name" value="MFS"/>
    <property type="match status" value="1"/>
</dbReference>
<dbReference type="Pfam" id="PF03137">
    <property type="entry name" value="OATP"/>
    <property type="match status" value="1"/>
</dbReference>
<evidence type="ECO:0000259" key="4">
    <source>
        <dbReference type="PROSITE" id="PS50850"/>
    </source>
</evidence>
<dbReference type="Proteomes" id="UP001209878">
    <property type="component" value="Unassembled WGS sequence"/>
</dbReference>
<dbReference type="GO" id="GO:0015347">
    <property type="term" value="F:sodium-independent organic anion transmembrane transporter activity"/>
    <property type="evidence" value="ECO:0007669"/>
    <property type="project" value="TreeGrafter"/>
</dbReference>
<feature type="transmembrane region" description="Helical" evidence="3">
    <location>
        <begin position="86"/>
        <end position="105"/>
    </location>
</feature>
<dbReference type="InterPro" id="IPR036259">
    <property type="entry name" value="MFS_trans_sf"/>
</dbReference>
<keyword evidence="3" id="KW-1133">Transmembrane helix</keyword>
<reference evidence="5" key="1">
    <citation type="journal article" date="2023" name="Mol. Biol. Evol.">
        <title>Third-Generation Sequencing Reveals the Adaptive Role of the Epigenome in Three Deep-Sea Polychaetes.</title>
        <authorList>
            <person name="Perez M."/>
            <person name="Aroh O."/>
            <person name="Sun Y."/>
            <person name="Lan Y."/>
            <person name="Juniper S.K."/>
            <person name="Young C.R."/>
            <person name="Angers B."/>
            <person name="Qian P.Y."/>
        </authorList>
    </citation>
    <scope>NUCLEOTIDE SEQUENCE</scope>
    <source>
        <strain evidence="5">R07B-5</strain>
    </source>
</reference>
<dbReference type="InterPro" id="IPR020846">
    <property type="entry name" value="MFS_dom"/>
</dbReference>
<dbReference type="AlphaFoldDB" id="A0AAD9JVC4"/>
<evidence type="ECO:0000256" key="2">
    <source>
        <dbReference type="ARBA" id="ARBA00023157"/>
    </source>
</evidence>
<gene>
    <name evidence="5" type="ORF">NP493_1672g00027</name>
</gene>
<evidence type="ECO:0000313" key="5">
    <source>
        <dbReference type="EMBL" id="KAK2160023.1"/>
    </source>
</evidence>
<dbReference type="GO" id="GO:0016323">
    <property type="term" value="C:basolateral plasma membrane"/>
    <property type="evidence" value="ECO:0007669"/>
    <property type="project" value="TreeGrafter"/>
</dbReference>
<dbReference type="InterPro" id="IPR004156">
    <property type="entry name" value="OATP"/>
</dbReference>
<dbReference type="GO" id="GO:0043252">
    <property type="term" value="P:sodium-independent organic anion transport"/>
    <property type="evidence" value="ECO:0007669"/>
    <property type="project" value="TreeGrafter"/>
</dbReference>
<dbReference type="EMBL" id="JAODUO010001672">
    <property type="protein sequence ID" value="KAK2160023.1"/>
    <property type="molecule type" value="Genomic_DNA"/>
</dbReference>
<proteinExistence type="predicted"/>
<dbReference type="SUPFAM" id="SSF103473">
    <property type="entry name" value="MFS general substrate transporter"/>
    <property type="match status" value="1"/>
</dbReference>
<accession>A0AAD9JVC4</accession>
<comment type="subcellular location">
    <subcellularLocation>
        <location evidence="1">Membrane</location>
        <topology evidence="1">Multi-pass membrane protein</topology>
    </subcellularLocation>
</comment>
<keyword evidence="6" id="KW-1185">Reference proteome</keyword>
<feature type="domain" description="Major facilitator superfamily (MFS) profile" evidence="4">
    <location>
        <begin position="84"/>
        <end position="260"/>
    </location>
</feature>
<dbReference type="Gene3D" id="1.20.1250.20">
    <property type="entry name" value="MFS general substrate transporter like domains"/>
    <property type="match status" value="1"/>
</dbReference>
<dbReference type="PANTHER" id="PTHR11388:SF142">
    <property type="entry name" value="SOLUTE CARRIER ORGANIC ANION TRANSPORTER FAMILY MEMBER 5A1"/>
    <property type="match status" value="1"/>
</dbReference>
<keyword evidence="2" id="KW-1015">Disulfide bond</keyword>
<evidence type="ECO:0000256" key="3">
    <source>
        <dbReference type="SAM" id="Phobius"/>
    </source>
</evidence>